<dbReference type="UniPathway" id="UPA00056">
    <property type="reaction ID" value="UER00096"/>
</dbReference>
<dbReference type="InterPro" id="IPR058579">
    <property type="entry name" value="IspG_C"/>
</dbReference>
<dbReference type="GO" id="GO:0046429">
    <property type="term" value="F:4-hydroxy-3-methylbut-2-en-1-yl diphosphate synthase activity (ferredoxin)"/>
    <property type="evidence" value="ECO:0007669"/>
    <property type="project" value="UniProtKB-UniRule"/>
</dbReference>
<evidence type="ECO:0000313" key="11">
    <source>
        <dbReference type="Proteomes" id="UP000198744"/>
    </source>
</evidence>
<dbReference type="OrthoDB" id="9803214at2"/>
<evidence type="ECO:0000256" key="1">
    <source>
        <dbReference type="ARBA" id="ARBA00022485"/>
    </source>
</evidence>
<gene>
    <name evidence="7" type="primary">ispG</name>
    <name evidence="10" type="ORF">SAMN04489760_12632</name>
</gene>
<dbReference type="HAMAP" id="MF_00159">
    <property type="entry name" value="IspG"/>
    <property type="match status" value="1"/>
</dbReference>
<dbReference type="Pfam" id="PF04551">
    <property type="entry name" value="GcpE"/>
    <property type="match status" value="1"/>
</dbReference>
<dbReference type="EMBL" id="FOBS01000026">
    <property type="protein sequence ID" value="SEM61086.1"/>
    <property type="molecule type" value="Genomic_DNA"/>
</dbReference>
<dbReference type="AlphaFoldDB" id="A0A1H7ZS43"/>
<dbReference type="InterPro" id="IPR004588">
    <property type="entry name" value="IspG_bac-typ"/>
</dbReference>
<dbReference type="Proteomes" id="UP000198744">
    <property type="component" value="Unassembled WGS sequence"/>
</dbReference>
<dbReference type="GO" id="GO:0051539">
    <property type="term" value="F:4 iron, 4 sulfur cluster binding"/>
    <property type="evidence" value="ECO:0007669"/>
    <property type="project" value="UniProtKB-UniRule"/>
</dbReference>
<comment type="cofactor">
    <cofactor evidence="7">
        <name>[4Fe-4S] cluster</name>
        <dbReference type="ChEBI" id="CHEBI:49883"/>
    </cofactor>
    <text evidence="7">Binds 1 [4Fe-4S] cluster.</text>
</comment>
<keyword evidence="4 7" id="KW-0408">Iron</keyword>
<comment type="catalytic activity">
    <reaction evidence="7">
        <text>(2E)-4-hydroxy-3-methylbut-2-enyl diphosphate + oxidized [flavodoxin] + H2O + 2 H(+) = 2-C-methyl-D-erythritol 2,4-cyclic diphosphate + reduced [flavodoxin]</text>
        <dbReference type="Rhea" id="RHEA:43604"/>
        <dbReference type="Rhea" id="RHEA-COMP:10622"/>
        <dbReference type="Rhea" id="RHEA-COMP:10623"/>
        <dbReference type="ChEBI" id="CHEBI:15377"/>
        <dbReference type="ChEBI" id="CHEBI:15378"/>
        <dbReference type="ChEBI" id="CHEBI:57618"/>
        <dbReference type="ChEBI" id="CHEBI:58210"/>
        <dbReference type="ChEBI" id="CHEBI:58483"/>
        <dbReference type="ChEBI" id="CHEBI:128753"/>
        <dbReference type="EC" id="1.17.7.3"/>
    </reaction>
</comment>
<dbReference type="InterPro" id="IPR011005">
    <property type="entry name" value="Dihydropteroate_synth-like_sf"/>
</dbReference>
<dbReference type="GO" id="GO:0019288">
    <property type="term" value="P:isopentenyl diphosphate biosynthetic process, methylerythritol 4-phosphate pathway"/>
    <property type="evidence" value="ECO:0007669"/>
    <property type="project" value="UniProtKB-UniRule"/>
</dbReference>
<dbReference type="Gene3D" id="3.20.20.20">
    <property type="entry name" value="Dihydropteroate synthase-like"/>
    <property type="match status" value="1"/>
</dbReference>
<dbReference type="NCBIfam" id="TIGR00612">
    <property type="entry name" value="ispG_gcpE"/>
    <property type="match status" value="1"/>
</dbReference>
<dbReference type="RefSeq" id="WP_093884339.1">
    <property type="nucleotide sequence ID" value="NZ_FOBS01000026.1"/>
</dbReference>
<keyword evidence="11" id="KW-1185">Reference proteome</keyword>
<keyword evidence="6 7" id="KW-0414">Isoprene biosynthesis</keyword>
<comment type="function">
    <text evidence="7">Converts 2C-methyl-D-erythritol 2,4-cyclodiphosphate (ME-2,4cPP) into 1-hydroxy-2-methyl-2-(E)-butenyl 4-diphosphate.</text>
</comment>
<comment type="pathway">
    <text evidence="7">Isoprenoid biosynthesis; isopentenyl diphosphate biosynthesis via DXP pathway; isopentenyl diphosphate from 1-deoxy-D-xylulose 5-phosphate: step 5/6.</text>
</comment>
<feature type="binding site" evidence="7">
    <location>
        <position position="267"/>
    </location>
    <ligand>
        <name>[4Fe-4S] cluster</name>
        <dbReference type="ChEBI" id="CHEBI:49883"/>
    </ligand>
</feature>
<comment type="similarity">
    <text evidence="7">Belongs to the IspG family.</text>
</comment>
<dbReference type="SUPFAM" id="SSF51717">
    <property type="entry name" value="Dihydropteroate synthetase-like"/>
    <property type="match status" value="1"/>
</dbReference>
<evidence type="ECO:0000313" key="10">
    <source>
        <dbReference type="EMBL" id="SEM61086.1"/>
    </source>
</evidence>
<feature type="binding site" evidence="7">
    <location>
        <position position="270"/>
    </location>
    <ligand>
        <name>[4Fe-4S] cluster</name>
        <dbReference type="ChEBI" id="CHEBI:49883"/>
    </ligand>
</feature>
<keyword evidence="1 7" id="KW-0004">4Fe-4S</keyword>
<dbReference type="InterPro" id="IPR045854">
    <property type="entry name" value="NO2/SO3_Rdtase_4Fe4S_sf"/>
</dbReference>
<organism evidence="10 11">
    <name type="scientific">Syntrophus gentianae</name>
    <dbReference type="NCBI Taxonomy" id="43775"/>
    <lineage>
        <taxon>Bacteria</taxon>
        <taxon>Pseudomonadati</taxon>
        <taxon>Thermodesulfobacteriota</taxon>
        <taxon>Syntrophia</taxon>
        <taxon>Syntrophales</taxon>
        <taxon>Syntrophaceae</taxon>
        <taxon>Syntrophus</taxon>
    </lineage>
</organism>
<dbReference type="GO" id="GO:0016114">
    <property type="term" value="P:terpenoid biosynthetic process"/>
    <property type="evidence" value="ECO:0007669"/>
    <property type="project" value="InterPro"/>
</dbReference>
<dbReference type="InterPro" id="IPR016425">
    <property type="entry name" value="IspG_bac"/>
</dbReference>
<evidence type="ECO:0000256" key="2">
    <source>
        <dbReference type="ARBA" id="ARBA00022723"/>
    </source>
</evidence>
<dbReference type="FunFam" id="3.20.20.20:FF:000001">
    <property type="entry name" value="4-hydroxy-3-methylbut-2-en-1-yl diphosphate synthase (flavodoxin)"/>
    <property type="match status" value="1"/>
</dbReference>
<sequence>MNSPAGRRKTKALWVGNVQVGGDAPIVVQSMTCTDTRNVPATIAQIEALENAGCEIVRVAVPDADAAAVLGEIKKGIRIPLIADIHFNASYALMAIDQDVDGIRINPGNLGREKIADIVRSAREHNTVIRIGINAGSLEKNLQEKYGGPTAGAMAESALNHLALLEDMGFDRIKLSLKSSHVPTMIDAYRMVAEKTDYPLHLGVTEAGTLVNSAIKSSIGIGLLLHEGIGDTIRVSVTGNPVSEIGLAYGILRALDIRRIGPDIISCPTCGRCEIDLFSLVERVEQALVGMKEDLKIALMGCVVNGPGEAAEADVGIAGGRGTGLLFKKGRVVRKIKEEEFVEVLLQEIAEMTRHK</sequence>
<evidence type="ECO:0000256" key="6">
    <source>
        <dbReference type="ARBA" id="ARBA00023229"/>
    </source>
</evidence>
<dbReference type="PIRSF" id="PIRSF004640">
    <property type="entry name" value="IspG"/>
    <property type="match status" value="1"/>
</dbReference>
<accession>A0A1H7ZS43</accession>
<dbReference type="Pfam" id="PF26540">
    <property type="entry name" value="GcpE_C"/>
    <property type="match status" value="1"/>
</dbReference>
<feature type="domain" description="IspG C-terminal" evidence="9">
    <location>
        <begin position="264"/>
        <end position="350"/>
    </location>
</feature>
<evidence type="ECO:0000256" key="7">
    <source>
        <dbReference type="HAMAP-Rule" id="MF_00159"/>
    </source>
</evidence>
<reference evidence="10 11" key="1">
    <citation type="submission" date="2016-10" db="EMBL/GenBank/DDBJ databases">
        <authorList>
            <person name="de Groot N.N."/>
        </authorList>
    </citation>
    <scope>NUCLEOTIDE SEQUENCE [LARGE SCALE GENOMIC DNA]</scope>
    <source>
        <strain evidence="10 11">DSM 8423</strain>
    </source>
</reference>
<feature type="binding site" evidence="7">
    <location>
        <position position="309"/>
    </location>
    <ligand>
        <name>[4Fe-4S] cluster</name>
        <dbReference type="ChEBI" id="CHEBI:49883"/>
    </ligand>
</feature>
<keyword evidence="5 7" id="KW-0411">Iron-sulfur</keyword>
<evidence type="ECO:0000256" key="4">
    <source>
        <dbReference type="ARBA" id="ARBA00023004"/>
    </source>
</evidence>
<dbReference type="STRING" id="43775.SAMN04489760_12632"/>
<name>A0A1H7ZS43_9BACT</name>
<proteinExistence type="inferred from homology"/>
<dbReference type="GO" id="GO:0141197">
    <property type="term" value="F:4-hydroxy-3-methylbut-2-enyl-diphosphate synthase activity (flavodoxin)"/>
    <property type="evidence" value="ECO:0007669"/>
    <property type="project" value="UniProtKB-EC"/>
</dbReference>
<evidence type="ECO:0000256" key="3">
    <source>
        <dbReference type="ARBA" id="ARBA00023002"/>
    </source>
</evidence>
<dbReference type="Gene3D" id="3.30.413.10">
    <property type="entry name" value="Sulfite Reductase Hemoprotein, domain 1"/>
    <property type="match status" value="1"/>
</dbReference>
<keyword evidence="2 7" id="KW-0479">Metal-binding</keyword>
<feature type="binding site" evidence="7">
    <location>
        <position position="302"/>
    </location>
    <ligand>
        <name>[4Fe-4S] cluster</name>
        <dbReference type="ChEBI" id="CHEBI:49883"/>
    </ligand>
</feature>
<evidence type="ECO:0000259" key="8">
    <source>
        <dbReference type="Pfam" id="PF04551"/>
    </source>
</evidence>
<evidence type="ECO:0000256" key="5">
    <source>
        <dbReference type="ARBA" id="ARBA00023014"/>
    </source>
</evidence>
<dbReference type="GO" id="GO:0005506">
    <property type="term" value="F:iron ion binding"/>
    <property type="evidence" value="ECO:0007669"/>
    <property type="project" value="InterPro"/>
</dbReference>
<dbReference type="NCBIfam" id="NF001540">
    <property type="entry name" value="PRK00366.1"/>
    <property type="match status" value="1"/>
</dbReference>
<evidence type="ECO:0000259" key="9">
    <source>
        <dbReference type="Pfam" id="PF26540"/>
    </source>
</evidence>
<feature type="domain" description="IspG TIM-barrel" evidence="8">
    <location>
        <begin position="10"/>
        <end position="248"/>
    </location>
</feature>
<protein>
    <recommendedName>
        <fullName evidence="7">4-hydroxy-3-methylbut-2-en-1-yl diphosphate synthase (flavodoxin)</fullName>
        <ecNumber evidence="7">1.17.7.3</ecNumber>
    </recommendedName>
    <alternativeName>
        <fullName evidence="7">1-hydroxy-2-methyl-2-(E)-butenyl 4-diphosphate synthase</fullName>
    </alternativeName>
</protein>
<keyword evidence="3 7" id="KW-0560">Oxidoreductase</keyword>
<dbReference type="PANTHER" id="PTHR30454:SF0">
    <property type="entry name" value="4-HYDROXY-3-METHYLBUT-2-EN-1-YL DIPHOSPHATE SYNTHASE (FERREDOXIN), CHLOROPLASTIC"/>
    <property type="match status" value="1"/>
</dbReference>
<dbReference type="InterPro" id="IPR058578">
    <property type="entry name" value="IspG_TIM"/>
</dbReference>
<dbReference type="PANTHER" id="PTHR30454">
    <property type="entry name" value="4-HYDROXY-3-METHYLBUT-2-EN-1-YL DIPHOSPHATE SYNTHASE"/>
    <property type="match status" value="1"/>
</dbReference>
<dbReference type="SUPFAM" id="SSF56014">
    <property type="entry name" value="Nitrite and sulphite reductase 4Fe-4S domain-like"/>
    <property type="match status" value="1"/>
</dbReference>
<dbReference type="EC" id="1.17.7.3" evidence="7"/>